<evidence type="ECO:0000313" key="1">
    <source>
        <dbReference type="EMBL" id="BDU71621.1"/>
    </source>
</evidence>
<dbReference type="AlphaFoldDB" id="A0AA48GFE6"/>
<evidence type="ECO:0000313" key="2">
    <source>
        <dbReference type="Proteomes" id="UP001238179"/>
    </source>
</evidence>
<accession>A0AA48GFE6</accession>
<sequence>MAFLLQLPPWPHKVDGGVLLLVAALFLASVLAHRYWRATIRLEDEGEARELDARRALERYREAFRGLPAPAAFADRATGLVMEATPGWAGQDLPAPGEPVFRDDPALEAAWRAIPGPGPDHRPADPGPLTLRGRAFTATCLGGASLGVVLLVPREG</sequence>
<organism evidence="1 2">
    <name type="scientific">Mesoterricola silvestris</name>
    <dbReference type="NCBI Taxonomy" id="2927979"/>
    <lineage>
        <taxon>Bacteria</taxon>
        <taxon>Pseudomonadati</taxon>
        <taxon>Acidobacteriota</taxon>
        <taxon>Holophagae</taxon>
        <taxon>Holophagales</taxon>
        <taxon>Holophagaceae</taxon>
        <taxon>Mesoterricola</taxon>
    </lineage>
</organism>
<reference evidence="2" key="1">
    <citation type="journal article" date="2023" name="Int. J. Syst. Evol. Microbiol.">
        <title>Mesoterricola silvestris gen. nov., sp. nov., Mesoterricola sediminis sp. nov., Geothrix oryzae sp. nov., Geothrix edaphica sp. nov., Geothrix rubra sp. nov., and Geothrix limicola sp. nov., six novel members of Acidobacteriota isolated from soils.</title>
        <authorList>
            <person name="Itoh H."/>
            <person name="Sugisawa Y."/>
            <person name="Mise K."/>
            <person name="Xu Z."/>
            <person name="Kuniyasu M."/>
            <person name="Ushijima N."/>
            <person name="Kawano K."/>
            <person name="Kobayashi E."/>
            <person name="Shiratori Y."/>
            <person name="Masuda Y."/>
            <person name="Senoo K."/>
        </authorList>
    </citation>
    <scope>NUCLEOTIDE SEQUENCE [LARGE SCALE GENOMIC DNA]</scope>
    <source>
        <strain evidence="2">W79</strain>
    </source>
</reference>
<proteinExistence type="predicted"/>
<dbReference type="EMBL" id="AP027080">
    <property type="protein sequence ID" value="BDU71621.1"/>
    <property type="molecule type" value="Genomic_DNA"/>
</dbReference>
<dbReference type="RefSeq" id="WP_316414513.1">
    <property type="nucleotide sequence ID" value="NZ_AP027080.1"/>
</dbReference>
<dbReference type="Proteomes" id="UP001238179">
    <property type="component" value="Chromosome"/>
</dbReference>
<gene>
    <name evidence="1" type="ORF">METEAL_07950</name>
</gene>
<protein>
    <submittedName>
        <fullName evidence="1">Uncharacterized protein</fullName>
    </submittedName>
</protein>
<name>A0AA48GFE6_9BACT</name>
<keyword evidence="2" id="KW-1185">Reference proteome</keyword>
<dbReference type="KEGG" id="msil:METEAL_07950"/>